<protein>
    <recommendedName>
        <fullName evidence="3">Reverse transcriptase zinc-binding domain-containing protein</fullName>
    </recommendedName>
</protein>
<dbReference type="AlphaFoldDB" id="A0A6A4H9Y8"/>
<dbReference type="Proteomes" id="UP000799118">
    <property type="component" value="Unassembled WGS sequence"/>
</dbReference>
<evidence type="ECO:0008006" key="3">
    <source>
        <dbReference type="Google" id="ProtNLM"/>
    </source>
</evidence>
<feature type="non-terminal residue" evidence="1">
    <location>
        <position position="1"/>
    </location>
</feature>
<reference evidence="1" key="1">
    <citation type="journal article" date="2019" name="Environ. Microbiol.">
        <title>Fungal ecological strategies reflected in gene transcription - a case study of two litter decomposers.</title>
        <authorList>
            <person name="Barbi F."/>
            <person name="Kohler A."/>
            <person name="Barry K."/>
            <person name="Baskaran P."/>
            <person name="Daum C."/>
            <person name="Fauchery L."/>
            <person name="Ihrmark K."/>
            <person name="Kuo A."/>
            <person name="LaButti K."/>
            <person name="Lipzen A."/>
            <person name="Morin E."/>
            <person name="Grigoriev I.V."/>
            <person name="Henrissat B."/>
            <person name="Lindahl B."/>
            <person name="Martin F."/>
        </authorList>
    </citation>
    <scope>NUCLEOTIDE SEQUENCE</scope>
    <source>
        <strain evidence="1">JB14</strain>
    </source>
</reference>
<sequence>TAYIAFQVLRTRIGKIDSPDCPACKREPETVHHYLLQCPAHRGARARLRAEIGSKNMFMEKLLNCRDSLKPLFQFINDTGRFRNTFGVLPPLENEEDVGEG</sequence>
<gene>
    <name evidence="1" type="ORF">BT96DRAFT_827519</name>
</gene>
<dbReference type="EMBL" id="ML769547">
    <property type="protein sequence ID" value="KAE9394560.1"/>
    <property type="molecule type" value="Genomic_DNA"/>
</dbReference>
<dbReference type="OrthoDB" id="3267074at2759"/>
<name>A0A6A4H9Y8_9AGAR</name>
<evidence type="ECO:0000313" key="1">
    <source>
        <dbReference type="EMBL" id="KAE9394560.1"/>
    </source>
</evidence>
<evidence type="ECO:0000313" key="2">
    <source>
        <dbReference type="Proteomes" id="UP000799118"/>
    </source>
</evidence>
<proteinExistence type="predicted"/>
<accession>A0A6A4H9Y8</accession>
<keyword evidence="2" id="KW-1185">Reference proteome</keyword>
<organism evidence="1 2">
    <name type="scientific">Gymnopus androsaceus JB14</name>
    <dbReference type="NCBI Taxonomy" id="1447944"/>
    <lineage>
        <taxon>Eukaryota</taxon>
        <taxon>Fungi</taxon>
        <taxon>Dikarya</taxon>
        <taxon>Basidiomycota</taxon>
        <taxon>Agaricomycotina</taxon>
        <taxon>Agaricomycetes</taxon>
        <taxon>Agaricomycetidae</taxon>
        <taxon>Agaricales</taxon>
        <taxon>Marasmiineae</taxon>
        <taxon>Omphalotaceae</taxon>
        <taxon>Gymnopus</taxon>
    </lineage>
</organism>